<gene>
    <name evidence="1" type="ORF">QFC22_000693</name>
</gene>
<comment type="caution">
    <text evidence="1">The sequence shown here is derived from an EMBL/GenBank/DDBJ whole genome shotgun (WGS) entry which is preliminary data.</text>
</comment>
<reference evidence="1" key="1">
    <citation type="submission" date="2023-04" db="EMBL/GenBank/DDBJ databases">
        <title>Draft Genome sequencing of Naganishia species isolated from polar environments using Oxford Nanopore Technology.</title>
        <authorList>
            <person name="Leo P."/>
            <person name="Venkateswaran K."/>
        </authorList>
    </citation>
    <scope>NUCLEOTIDE SEQUENCE</scope>
    <source>
        <strain evidence="1">MNA-CCFEE 5425</strain>
    </source>
</reference>
<dbReference type="Proteomes" id="UP001243375">
    <property type="component" value="Unassembled WGS sequence"/>
</dbReference>
<accession>A0ACC2XJU2</accession>
<evidence type="ECO:0000313" key="1">
    <source>
        <dbReference type="EMBL" id="KAJ9123903.1"/>
    </source>
</evidence>
<sequence>MSLSHPPPEPQNPSPPSPPTKTCSLVGPVALVVQALMAVLVIASLLVKRQYEGGKSNKQGIVVPRRKWKVWVFDVSKQLIGQTLIHGSNLLISDQVAHGGGNNPCSLYFLNVLVDTTIGKSLLSHSTRKAVPLVAHPDSLLLLYRCARLVSIAEGSHKGIHRQPNTYTETGEIRTRISWAKQLGIYLTALLIMKIFVLVLFAFTLDPILLPLAGWILNWMRTWSQVVFVMAIFPLFMNIIQFCLIDSLIKGRELGSDDDQASSEAGYHYTAAPSTAPKDLEEAVDSSSFDHQQDNQAPSPSTYDSLPPPLHHTERGRGKSRESSRASSSSRFRDAVGDTRTPRSATGSSRGLTPLPSTSSTFTNAELGSLKVKPQAGAMSRTRSTDGYGSTGSTEPSPAFPGLTLRDEDEDEDEDEDDGYDGFALGGEESPRTNKATADTGTDAHEVEEPDKTPRPDTGGTFQNQPPPPSSLPPPPPFKVAPKRMNDDARIQARRSLSSEESRVVRRNPHHHHHHHHHRGKQNDPRHNTLSRGNDSETDTGGSVVMLNDV</sequence>
<name>A0ACC2XJU2_9TREE</name>
<keyword evidence="2" id="KW-1185">Reference proteome</keyword>
<proteinExistence type="predicted"/>
<organism evidence="1 2">
    <name type="scientific">Naganishia vaughanmartiniae</name>
    <dbReference type="NCBI Taxonomy" id="1424756"/>
    <lineage>
        <taxon>Eukaryota</taxon>
        <taxon>Fungi</taxon>
        <taxon>Dikarya</taxon>
        <taxon>Basidiomycota</taxon>
        <taxon>Agaricomycotina</taxon>
        <taxon>Tremellomycetes</taxon>
        <taxon>Filobasidiales</taxon>
        <taxon>Filobasidiaceae</taxon>
        <taxon>Naganishia</taxon>
    </lineage>
</organism>
<evidence type="ECO:0000313" key="2">
    <source>
        <dbReference type="Proteomes" id="UP001243375"/>
    </source>
</evidence>
<protein>
    <submittedName>
        <fullName evidence="1">Uncharacterized protein</fullName>
    </submittedName>
</protein>
<dbReference type="EMBL" id="JASBWU010000002">
    <property type="protein sequence ID" value="KAJ9123903.1"/>
    <property type="molecule type" value="Genomic_DNA"/>
</dbReference>